<feature type="region of interest" description="Disordered" evidence="1">
    <location>
        <begin position="126"/>
        <end position="163"/>
    </location>
</feature>
<gene>
    <name evidence="2" type="ORF">llap_10401</name>
</gene>
<reference evidence="3" key="1">
    <citation type="submission" date="2017-11" db="EMBL/GenBank/DDBJ databases">
        <authorList>
            <person name="Lima N.C."/>
            <person name="Parody-Merino A.M."/>
            <person name="Battley P.F."/>
            <person name="Fidler A.E."/>
            <person name="Prosdocimi F."/>
        </authorList>
    </citation>
    <scope>NUCLEOTIDE SEQUENCE [LARGE SCALE GENOMIC DNA]</scope>
</reference>
<evidence type="ECO:0000256" key="1">
    <source>
        <dbReference type="SAM" id="MobiDB-lite"/>
    </source>
</evidence>
<protein>
    <submittedName>
        <fullName evidence="2">Uncharacterized protein</fullName>
    </submittedName>
</protein>
<dbReference type="AlphaFoldDB" id="A0A2I0TZN7"/>
<dbReference type="Proteomes" id="UP000233556">
    <property type="component" value="Unassembled WGS sequence"/>
</dbReference>
<keyword evidence="3" id="KW-1185">Reference proteome</keyword>
<organism evidence="2 3">
    <name type="scientific">Limosa lapponica baueri</name>
    <dbReference type="NCBI Taxonomy" id="1758121"/>
    <lineage>
        <taxon>Eukaryota</taxon>
        <taxon>Metazoa</taxon>
        <taxon>Chordata</taxon>
        <taxon>Craniata</taxon>
        <taxon>Vertebrata</taxon>
        <taxon>Euteleostomi</taxon>
        <taxon>Archelosauria</taxon>
        <taxon>Archosauria</taxon>
        <taxon>Dinosauria</taxon>
        <taxon>Saurischia</taxon>
        <taxon>Theropoda</taxon>
        <taxon>Coelurosauria</taxon>
        <taxon>Aves</taxon>
        <taxon>Neognathae</taxon>
        <taxon>Neoaves</taxon>
        <taxon>Charadriiformes</taxon>
        <taxon>Scolopacidae</taxon>
        <taxon>Limosa</taxon>
    </lineage>
</organism>
<proteinExistence type="predicted"/>
<evidence type="ECO:0000313" key="3">
    <source>
        <dbReference type="Proteomes" id="UP000233556"/>
    </source>
</evidence>
<dbReference type="EMBL" id="KZ506521">
    <property type="protein sequence ID" value="PKU39296.1"/>
    <property type="molecule type" value="Genomic_DNA"/>
</dbReference>
<feature type="compositionally biased region" description="Basic residues" evidence="1">
    <location>
        <begin position="126"/>
        <end position="151"/>
    </location>
</feature>
<accession>A0A2I0TZN7</accession>
<name>A0A2I0TZN7_LIMLA</name>
<reference evidence="3" key="2">
    <citation type="submission" date="2017-12" db="EMBL/GenBank/DDBJ databases">
        <title>Genome sequence of the Bar-tailed Godwit (Limosa lapponica baueri).</title>
        <authorList>
            <person name="Lima N.C.B."/>
            <person name="Parody-Merino A.M."/>
            <person name="Battley P.F."/>
            <person name="Fidler A.E."/>
            <person name="Prosdocimi F."/>
        </authorList>
    </citation>
    <scope>NUCLEOTIDE SEQUENCE [LARGE SCALE GENOMIC DNA]</scope>
</reference>
<evidence type="ECO:0000313" key="2">
    <source>
        <dbReference type="EMBL" id="PKU39296.1"/>
    </source>
</evidence>
<sequence length="163" mass="18963">MWRRQLLSITHLWKQKDSLVSPLEDKVEKFVAKELLAIKRRVVRRGEKKICLDAFYLEKELACNPINSINTRDSALDAAAVGRLEIGREVSSLAMQGPLKQCAITKHMGLKHRQSCQFTTLNLHKKKKKKKKKNHVHMNKKFKKKKKKSKHTTGSISHRIMHF</sequence>